<organism evidence="2">
    <name type="scientific">Siphoviridae sp. ctM5A27</name>
    <dbReference type="NCBI Taxonomy" id="2825459"/>
    <lineage>
        <taxon>Viruses</taxon>
        <taxon>Duplodnaviria</taxon>
        <taxon>Heunggongvirae</taxon>
        <taxon>Uroviricota</taxon>
        <taxon>Caudoviricetes</taxon>
    </lineage>
</organism>
<protein>
    <submittedName>
        <fullName evidence="2">Uncharacterized protein</fullName>
    </submittedName>
</protein>
<proteinExistence type="predicted"/>
<evidence type="ECO:0000256" key="1">
    <source>
        <dbReference type="SAM" id="MobiDB-lite"/>
    </source>
</evidence>
<evidence type="ECO:0000313" key="2">
    <source>
        <dbReference type="EMBL" id="DAE05733.1"/>
    </source>
</evidence>
<accession>A0A8S5PGJ5</accession>
<dbReference type="EMBL" id="BK015415">
    <property type="protein sequence ID" value="DAE05733.1"/>
    <property type="molecule type" value="Genomic_DNA"/>
</dbReference>
<feature type="region of interest" description="Disordered" evidence="1">
    <location>
        <begin position="1"/>
        <end position="38"/>
    </location>
</feature>
<feature type="compositionally biased region" description="Polar residues" evidence="1">
    <location>
        <begin position="1"/>
        <end position="36"/>
    </location>
</feature>
<sequence length="142" mass="15696">MSKSSGGTRTISSNNAAQSRTQSVANATTNENSSNVAKEVDVKAYNANIEKLKMQALKGGIPKVGESRTIQIGDKEWVVSVHQGGKNQYVADLKESNNYKNSMMHVVYYTGTKTPYGAPRRKDAVDEFRSTINYLFNNIKKK</sequence>
<name>A0A8S5PGJ5_9CAUD</name>
<reference evidence="2" key="1">
    <citation type="journal article" date="2021" name="Proc. Natl. Acad. Sci. U.S.A.">
        <title>A Catalog of Tens of Thousands of Viruses from Human Metagenomes Reveals Hidden Associations with Chronic Diseases.</title>
        <authorList>
            <person name="Tisza M.J."/>
            <person name="Buck C.B."/>
        </authorList>
    </citation>
    <scope>NUCLEOTIDE SEQUENCE</scope>
    <source>
        <strain evidence="2">CtM5A27</strain>
    </source>
</reference>